<proteinExistence type="predicted"/>
<dbReference type="InterPro" id="IPR036265">
    <property type="entry name" value="HIT-like_sf"/>
</dbReference>
<dbReference type="Pfam" id="PF19327">
    <property type="entry name" value="Ap4A_phos_N"/>
    <property type="match status" value="1"/>
</dbReference>
<dbReference type="OrthoDB" id="10267950at2759"/>
<dbReference type="Pfam" id="PF09830">
    <property type="entry name" value="ATP_transf"/>
    <property type="match status" value="1"/>
</dbReference>
<dbReference type="GO" id="GO:0005524">
    <property type="term" value="F:ATP binding"/>
    <property type="evidence" value="ECO:0007669"/>
    <property type="project" value="InterPro"/>
</dbReference>
<feature type="compositionally biased region" description="Basic and acidic residues" evidence="2">
    <location>
        <begin position="56"/>
        <end position="76"/>
    </location>
</feature>
<dbReference type="GO" id="GO:0003877">
    <property type="term" value="F:ATP:ADP adenylyltransferase activity"/>
    <property type="evidence" value="ECO:0007669"/>
    <property type="project" value="InterPro"/>
</dbReference>
<protein>
    <submittedName>
        <fullName evidence="5">Uncharacterized protein</fullName>
    </submittedName>
</protein>
<gene>
    <name evidence="5" type="ORF">BMF94_4982</name>
</gene>
<dbReference type="InterPro" id="IPR045759">
    <property type="entry name" value="Ap4A_phos1/2_N"/>
</dbReference>
<reference evidence="5 6" key="1">
    <citation type="journal article" date="2018" name="Front. Microbiol.">
        <title>Prospects for Fungal Bioremediation of Acidic Radioactive Waste Sites: Characterization and Genome Sequence of Rhodotorula taiwanensis MD1149.</title>
        <authorList>
            <person name="Tkavc R."/>
            <person name="Matrosova V.Y."/>
            <person name="Grichenko O.E."/>
            <person name="Gostincar C."/>
            <person name="Volpe R.P."/>
            <person name="Klimenkova P."/>
            <person name="Gaidamakova E.K."/>
            <person name="Zhou C.E."/>
            <person name="Stewart B.J."/>
            <person name="Lyman M.G."/>
            <person name="Malfatti S.A."/>
            <person name="Rubinfeld B."/>
            <person name="Courtot M."/>
            <person name="Singh J."/>
            <person name="Dalgard C.L."/>
            <person name="Hamilton T."/>
            <person name="Frey K.G."/>
            <person name="Gunde-Cimerman N."/>
            <person name="Dugan L."/>
            <person name="Daly M.J."/>
        </authorList>
    </citation>
    <scope>NUCLEOTIDE SEQUENCE [LARGE SCALE GENOMIC DNA]</scope>
    <source>
        <strain evidence="5 6">MD1149</strain>
    </source>
</reference>
<feature type="domain" description="Ap4A phosphorylase 1/2 N-terminal" evidence="4">
    <location>
        <begin position="7"/>
        <end position="179"/>
    </location>
</feature>
<dbReference type="PIRSF" id="PIRSF000846">
    <property type="entry name" value="ATP_adenylyltr"/>
    <property type="match status" value="1"/>
</dbReference>
<dbReference type="Gene3D" id="3.30.428.70">
    <property type="match status" value="1"/>
</dbReference>
<dbReference type="GO" id="GO:0009117">
    <property type="term" value="P:nucleotide metabolic process"/>
    <property type="evidence" value="ECO:0007669"/>
    <property type="project" value="InterPro"/>
</dbReference>
<accession>A0A2S5B5B8</accession>
<evidence type="ECO:0000256" key="1">
    <source>
        <dbReference type="PIRSR" id="PIRSR000846-1"/>
    </source>
</evidence>
<dbReference type="InterPro" id="IPR019200">
    <property type="entry name" value="ATP_adenylylTrfase_C"/>
</dbReference>
<dbReference type="InterPro" id="IPR009163">
    <property type="entry name" value="Ap4A_phos1/2"/>
</dbReference>
<evidence type="ECO:0000259" key="3">
    <source>
        <dbReference type="Pfam" id="PF09830"/>
    </source>
</evidence>
<feature type="region of interest" description="Disordered" evidence="2">
    <location>
        <begin position="53"/>
        <end position="80"/>
    </location>
</feature>
<feature type="active site" description="Nucleophile" evidence="1">
    <location>
        <position position="172"/>
    </location>
</feature>
<evidence type="ECO:0000256" key="2">
    <source>
        <dbReference type="SAM" id="MobiDB-lite"/>
    </source>
</evidence>
<sequence length="355" mass="38862">MSLPFQGLSQKIKTQFKAAKDSNAVVFFDSEVVELDDADTGIPFEVRYVPGLAKKPQGDGGKKSAGEEKNGDERPADPFAPPYVEELFVAEETVKEDEDDSGEAFVVLLNKFCVVPRHALLVTKNFARQTAPLSPLELFATWSIIKQLSSREKHLGFFNCGSESGASQPHKHLQFMPLSGGVVPFDEIIDAHKPQNRRSCFQLPLPYANFTALIDPPSAASSVPGYMGQRYLELLDLMIDHRRRLAEEDPSTAPDGGHVRLSELSYSLIITPTYLHLVPRRRETYTTERGHALSINALGYAGMMLVKDQESLEDVKKVGVLAILTDLGFRPVAASDTVEVDAILPTGAAPAAEAP</sequence>
<organism evidence="5 6">
    <name type="scientific">Rhodotorula taiwanensis</name>
    <dbReference type="NCBI Taxonomy" id="741276"/>
    <lineage>
        <taxon>Eukaryota</taxon>
        <taxon>Fungi</taxon>
        <taxon>Dikarya</taxon>
        <taxon>Basidiomycota</taxon>
        <taxon>Pucciniomycotina</taxon>
        <taxon>Microbotryomycetes</taxon>
        <taxon>Sporidiobolales</taxon>
        <taxon>Sporidiobolaceae</taxon>
        <taxon>Rhodotorula</taxon>
    </lineage>
</organism>
<dbReference type="PANTHER" id="PTHR38420">
    <property type="entry name" value="AP-4-A PHOSPHORYLASE II"/>
    <property type="match status" value="1"/>
</dbReference>
<feature type="domain" description="ATP adenylyltransferase C-terminal" evidence="3">
    <location>
        <begin position="205"/>
        <end position="329"/>
    </location>
</feature>
<evidence type="ECO:0000313" key="6">
    <source>
        <dbReference type="Proteomes" id="UP000237144"/>
    </source>
</evidence>
<keyword evidence="6" id="KW-1185">Reference proteome</keyword>
<name>A0A2S5B5B8_9BASI</name>
<dbReference type="PANTHER" id="PTHR38420:SF1">
    <property type="entry name" value="PUTATIVE (AFU_ORTHOLOGUE AFUA_5G14690)-RELATED"/>
    <property type="match status" value="1"/>
</dbReference>
<comment type="caution">
    <text evidence="5">The sequence shown here is derived from an EMBL/GenBank/DDBJ whole genome shotgun (WGS) entry which is preliminary data.</text>
</comment>
<dbReference type="SUPFAM" id="SSF54197">
    <property type="entry name" value="HIT-like"/>
    <property type="match status" value="1"/>
</dbReference>
<evidence type="ECO:0000313" key="5">
    <source>
        <dbReference type="EMBL" id="POY71973.1"/>
    </source>
</evidence>
<dbReference type="Proteomes" id="UP000237144">
    <property type="component" value="Unassembled WGS sequence"/>
</dbReference>
<dbReference type="STRING" id="741276.A0A2S5B5B8"/>
<dbReference type="InterPro" id="IPR043171">
    <property type="entry name" value="Ap4A_phos1/2-like"/>
</dbReference>
<dbReference type="AlphaFoldDB" id="A0A2S5B5B8"/>
<evidence type="ECO:0000259" key="4">
    <source>
        <dbReference type="Pfam" id="PF19327"/>
    </source>
</evidence>
<dbReference type="EMBL" id="PJQD01000063">
    <property type="protein sequence ID" value="POY71973.1"/>
    <property type="molecule type" value="Genomic_DNA"/>
</dbReference>